<accession>A0A8D2IN51</accession>
<evidence type="ECO:0000256" key="4">
    <source>
        <dbReference type="ARBA" id="ARBA00022645"/>
    </source>
</evidence>
<name>A0A8D2IN51_VARKO</name>
<comment type="similarity">
    <text evidence="2 10">Belongs to the peptidase S10 family.</text>
</comment>
<evidence type="ECO:0000256" key="10">
    <source>
        <dbReference type="RuleBase" id="RU361156"/>
    </source>
</evidence>
<dbReference type="AlphaFoldDB" id="A0A8D2IN51"/>
<organism evidence="11 12">
    <name type="scientific">Varanus komodoensis</name>
    <name type="common">Komodo dragon</name>
    <dbReference type="NCBI Taxonomy" id="61221"/>
    <lineage>
        <taxon>Eukaryota</taxon>
        <taxon>Metazoa</taxon>
        <taxon>Chordata</taxon>
        <taxon>Craniata</taxon>
        <taxon>Vertebrata</taxon>
        <taxon>Euteleostomi</taxon>
        <taxon>Lepidosauria</taxon>
        <taxon>Squamata</taxon>
        <taxon>Bifurcata</taxon>
        <taxon>Unidentata</taxon>
        <taxon>Episquamata</taxon>
        <taxon>Toxicofera</taxon>
        <taxon>Anguimorpha</taxon>
        <taxon>Paleoanguimorpha</taxon>
        <taxon>Varanoidea</taxon>
        <taxon>Varanidae</taxon>
        <taxon>Varanus</taxon>
    </lineage>
</organism>
<comment type="subcellular location">
    <subcellularLocation>
        <location evidence="1">Secreted</location>
    </subcellularLocation>
</comment>
<dbReference type="InterPro" id="IPR029058">
    <property type="entry name" value="AB_hydrolase_fold"/>
</dbReference>
<dbReference type="InterPro" id="IPR001563">
    <property type="entry name" value="Peptidase_S10"/>
</dbReference>
<evidence type="ECO:0000256" key="8">
    <source>
        <dbReference type="ARBA" id="ARBA00023180"/>
    </source>
</evidence>
<dbReference type="Gene3D" id="3.40.50.1820">
    <property type="entry name" value="alpha/beta hydrolase"/>
    <property type="match status" value="1"/>
</dbReference>
<dbReference type="PROSITE" id="PS00131">
    <property type="entry name" value="CARBOXYPEPT_SER_SER"/>
    <property type="match status" value="1"/>
</dbReference>
<keyword evidence="6" id="KW-0732">Signal</keyword>
<proteinExistence type="inferred from homology"/>
<evidence type="ECO:0000256" key="2">
    <source>
        <dbReference type="ARBA" id="ARBA00009431"/>
    </source>
</evidence>
<evidence type="ECO:0000313" key="11">
    <source>
        <dbReference type="Ensembl" id="ENSVKKP00000002118.1"/>
    </source>
</evidence>
<dbReference type="SUPFAM" id="SSF53474">
    <property type="entry name" value="alpha/beta-Hydrolases"/>
    <property type="match status" value="1"/>
</dbReference>
<dbReference type="OMA" id="QEPKEVW"/>
<comment type="function">
    <text evidence="9">May be involved in vascular wall and kidney homeostasis.</text>
</comment>
<evidence type="ECO:0000256" key="7">
    <source>
        <dbReference type="ARBA" id="ARBA00022801"/>
    </source>
</evidence>
<keyword evidence="3" id="KW-0964">Secreted</keyword>
<keyword evidence="5 10" id="KW-0645">Protease</keyword>
<keyword evidence="8" id="KW-0325">Glycoprotein</keyword>
<protein>
    <recommendedName>
        <fullName evidence="10">Carboxypeptidase</fullName>
        <ecNumber evidence="10">3.4.16.-</ecNumber>
    </recommendedName>
</protein>
<dbReference type="GO" id="GO:0004185">
    <property type="term" value="F:serine-type carboxypeptidase activity"/>
    <property type="evidence" value="ECO:0007669"/>
    <property type="project" value="UniProtKB-UniRule"/>
</dbReference>
<dbReference type="EC" id="3.4.16.-" evidence="10"/>
<evidence type="ECO:0000256" key="9">
    <source>
        <dbReference type="ARBA" id="ARBA00055847"/>
    </source>
</evidence>
<dbReference type="GO" id="GO:0005576">
    <property type="term" value="C:extracellular region"/>
    <property type="evidence" value="ECO:0007669"/>
    <property type="project" value="UniProtKB-SubCell"/>
</dbReference>
<dbReference type="InterPro" id="IPR018202">
    <property type="entry name" value="Ser_caboxypep_ser_AS"/>
</dbReference>
<dbReference type="PANTHER" id="PTHR11802">
    <property type="entry name" value="SERINE PROTEASE FAMILY S10 SERINE CARBOXYPEPTIDASE"/>
    <property type="match status" value="1"/>
</dbReference>
<keyword evidence="7 10" id="KW-0378">Hydrolase</keyword>
<evidence type="ECO:0000256" key="3">
    <source>
        <dbReference type="ARBA" id="ARBA00022525"/>
    </source>
</evidence>
<dbReference type="Proteomes" id="UP000694545">
    <property type="component" value="Unplaced"/>
</dbReference>
<gene>
    <name evidence="11" type="primary">SCPEP1</name>
</gene>
<dbReference type="FunFam" id="3.40.50.1820:FF:000075">
    <property type="entry name" value="Carboxypeptidase"/>
    <property type="match status" value="1"/>
</dbReference>
<evidence type="ECO:0000256" key="1">
    <source>
        <dbReference type="ARBA" id="ARBA00004613"/>
    </source>
</evidence>
<dbReference type="Ensembl" id="ENSVKKT00000002184.1">
    <property type="protein sequence ID" value="ENSVKKP00000002118.1"/>
    <property type="gene ID" value="ENSVKKG00000001628.1"/>
</dbReference>
<evidence type="ECO:0000256" key="6">
    <source>
        <dbReference type="ARBA" id="ARBA00022729"/>
    </source>
</evidence>
<keyword evidence="4 10" id="KW-0121">Carboxypeptidase</keyword>
<evidence type="ECO:0000256" key="5">
    <source>
        <dbReference type="ARBA" id="ARBA00022670"/>
    </source>
</evidence>
<reference evidence="11" key="1">
    <citation type="submission" date="2025-08" db="UniProtKB">
        <authorList>
            <consortium name="Ensembl"/>
        </authorList>
    </citation>
    <scope>IDENTIFICATION</scope>
</reference>
<evidence type="ECO:0000313" key="12">
    <source>
        <dbReference type="Proteomes" id="UP000694545"/>
    </source>
</evidence>
<dbReference type="Pfam" id="PF00450">
    <property type="entry name" value="Peptidase_S10"/>
    <property type="match status" value="1"/>
</dbReference>
<keyword evidence="12" id="KW-1185">Reference proteome</keyword>
<reference evidence="11" key="2">
    <citation type="submission" date="2025-09" db="UniProtKB">
        <authorList>
            <consortium name="Ensembl"/>
        </authorList>
    </citation>
    <scope>IDENTIFICATION</scope>
</reference>
<sequence length="451" mass="51173">AACCIFYCILLLYMVLYDFIVHRYGFLIKEPKEPKQAWGYTPVRSNASMFWWLYYADNPSRNFTELPLIMWLQGGPGASGCGYGNFEEIGPLDVDLKPRRTTWLQVASVLFVDNPVGTGYSYVNDTLAYATDLCTVTSDMMVVLGEFFKSKAEFQTIPFYIFSESYGGKMAAAIALELHKAIQAKTIKCNFLGVALGDSWISPLDSVLSWGPYLYSTSLLDDKGLKEVTTAAKKILDAMNKREFKLATLLWSRAEDIIEEYTNGVNFYNILTQDTPSKTALASGESETALFLKLFQRHVQYQSKDKLSDLMNGPIRKKLKIIPDNVQWGGQSQDVFMNMAEDFMKHAIDIVEDLLEASVNVTVYNGQLDLIVSTIGQEAWLRKLKWPKLKQFSKQKWQALYAGPESKETAAFHKSYDNLDFFWILKAGHMVPADQGDMALKMVRMVTRQDH</sequence>
<dbReference type="PANTHER" id="PTHR11802:SF3">
    <property type="entry name" value="RETINOID-INDUCIBLE SERINE CARBOXYPEPTIDASE"/>
    <property type="match status" value="1"/>
</dbReference>
<dbReference type="GO" id="GO:0006508">
    <property type="term" value="P:proteolysis"/>
    <property type="evidence" value="ECO:0007669"/>
    <property type="project" value="UniProtKB-KW"/>
</dbReference>
<dbReference type="PRINTS" id="PR00724">
    <property type="entry name" value="CRBOXYPTASEC"/>
</dbReference>